<keyword evidence="5 7" id="KW-1133">Transmembrane helix</keyword>
<evidence type="ECO:0000256" key="6">
    <source>
        <dbReference type="ARBA" id="ARBA00023136"/>
    </source>
</evidence>
<reference evidence="9 10" key="1">
    <citation type="submission" date="2017-08" db="EMBL/GenBank/DDBJ databases">
        <title>Infants hospitalized years apart are colonized by the same room-sourced microbial strains.</title>
        <authorList>
            <person name="Brooks B."/>
            <person name="Olm M.R."/>
            <person name="Firek B.A."/>
            <person name="Baker R."/>
            <person name="Thomas B.C."/>
            <person name="Morowitz M.J."/>
            <person name="Banfield J.F."/>
        </authorList>
    </citation>
    <scope>NUCLEOTIDE SEQUENCE [LARGE SCALE GENOMIC DNA]</scope>
    <source>
        <strain evidence="9">S2_005_001_R2_27</strain>
    </source>
</reference>
<evidence type="ECO:0000256" key="1">
    <source>
        <dbReference type="ARBA" id="ARBA00004651"/>
    </source>
</evidence>
<dbReference type="EMBL" id="QFQD01000035">
    <property type="protein sequence ID" value="PZQ82117.1"/>
    <property type="molecule type" value="Genomic_DNA"/>
</dbReference>
<dbReference type="InterPro" id="IPR032818">
    <property type="entry name" value="DedA-like"/>
</dbReference>
<feature type="transmembrane region" description="Helical" evidence="7">
    <location>
        <begin position="63"/>
        <end position="83"/>
    </location>
</feature>
<proteinExistence type="inferred from homology"/>
<evidence type="ECO:0000256" key="3">
    <source>
        <dbReference type="ARBA" id="ARBA00022475"/>
    </source>
</evidence>
<evidence type="ECO:0000259" key="8">
    <source>
        <dbReference type="Pfam" id="PF09335"/>
    </source>
</evidence>
<feature type="transmembrane region" description="Helical" evidence="7">
    <location>
        <begin position="21"/>
        <end position="51"/>
    </location>
</feature>
<evidence type="ECO:0000256" key="5">
    <source>
        <dbReference type="ARBA" id="ARBA00022989"/>
    </source>
</evidence>
<comment type="caution">
    <text evidence="9">The sequence shown here is derived from an EMBL/GenBank/DDBJ whole genome shotgun (WGS) entry which is preliminary data.</text>
</comment>
<dbReference type="InterPro" id="IPR032816">
    <property type="entry name" value="VTT_dom"/>
</dbReference>
<keyword evidence="4 7" id="KW-0812">Transmembrane</keyword>
<feature type="domain" description="VTT" evidence="8">
    <location>
        <begin position="42"/>
        <end position="166"/>
    </location>
</feature>
<protein>
    <submittedName>
        <fullName evidence="9">DedA family protein</fullName>
    </submittedName>
</protein>
<comment type="similarity">
    <text evidence="2 7">Belongs to the DedA family.</text>
</comment>
<sequence length="174" mass="18994">MLEYESWARDALAFVEAHGHLAPYIAGALAFGESLAVISLIVPATIILLGMGALIEAGGIPLMPVWAGATVGAALGDALSYWVGFHFKQHTRRLWPFSRHPAMLERGERFFQRFGSWSVFIGRFFGPIRAVIPLVAGMFAMPHFIFQMANIASAMLWAFVLLAPGAAVMKFWGG</sequence>
<organism evidence="9 10">
    <name type="scientific">Ancylobacter novellus</name>
    <name type="common">Thiobacillus novellus</name>
    <dbReference type="NCBI Taxonomy" id="921"/>
    <lineage>
        <taxon>Bacteria</taxon>
        <taxon>Pseudomonadati</taxon>
        <taxon>Pseudomonadota</taxon>
        <taxon>Alphaproteobacteria</taxon>
        <taxon>Hyphomicrobiales</taxon>
        <taxon>Xanthobacteraceae</taxon>
        <taxon>Ancylobacter</taxon>
    </lineage>
</organism>
<comment type="subcellular location">
    <subcellularLocation>
        <location evidence="1 7">Cell membrane</location>
        <topology evidence="1 7">Multi-pass membrane protein</topology>
    </subcellularLocation>
</comment>
<dbReference type="AlphaFoldDB" id="A0A2W5SH17"/>
<accession>A0A2W5SH17</accession>
<evidence type="ECO:0000256" key="2">
    <source>
        <dbReference type="ARBA" id="ARBA00010792"/>
    </source>
</evidence>
<feature type="transmembrane region" description="Helical" evidence="7">
    <location>
        <begin position="120"/>
        <end position="145"/>
    </location>
</feature>
<evidence type="ECO:0000256" key="7">
    <source>
        <dbReference type="RuleBase" id="RU367016"/>
    </source>
</evidence>
<name>A0A2W5SH17_ANCNO</name>
<dbReference type="GO" id="GO:0005886">
    <property type="term" value="C:plasma membrane"/>
    <property type="evidence" value="ECO:0007669"/>
    <property type="project" value="UniProtKB-SubCell"/>
</dbReference>
<dbReference type="Proteomes" id="UP000248887">
    <property type="component" value="Unassembled WGS sequence"/>
</dbReference>
<evidence type="ECO:0000313" key="10">
    <source>
        <dbReference type="Proteomes" id="UP000248887"/>
    </source>
</evidence>
<feature type="transmembrane region" description="Helical" evidence="7">
    <location>
        <begin position="151"/>
        <end position="172"/>
    </location>
</feature>
<evidence type="ECO:0000256" key="4">
    <source>
        <dbReference type="ARBA" id="ARBA00022692"/>
    </source>
</evidence>
<evidence type="ECO:0000313" key="9">
    <source>
        <dbReference type="EMBL" id="PZQ82117.1"/>
    </source>
</evidence>
<dbReference type="PANTHER" id="PTHR30353:SF15">
    <property type="entry name" value="INNER MEMBRANE PROTEIN YABI"/>
    <property type="match status" value="1"/>
</dbReference>
<keyword evidence="3 7" id="KW-1003">Cell membrane</keyword>
<gene>
    <name evidence="9" type="ORF">DI549_12160</name>
</gene>
<dbReference type="PANTHER" id="PTHR30353">
    <property type="entry name" value="INNER MEMBRANE PROTEIN DEDA-RELATED"/>
    <property type="match status" value="1"/>
</dbReference>
<keyword evidence="6 7" id="KW-0472">Membrane</keyword>
<dbReference type="Pfam" id="PF09335">
    <property type="entry name" value="VTT_dom"/>
    <property type="match status" value="1"/>
</dbReference>